<comment type="caution">
    <text evidence="1">The sequence shown here is derived from an EMBL/GenBank/DDBJ whole genome shotgun (WGS) entry which is preliminary data.</text>
</comment>
<dbReference type="RefSeq" id="WP_057705860.1">
    <property type="nucleotide sequence ID" value="NZ_JQCL01000051.1"/>
</dbReference>
<protein>
    <submittedName>
        <fullName evidence="1">Uncharacterized protein</fullName>
    </submittedName>
</protein>
<accession>A0A0R2MDG0</accession>
<dbReference type="STRING" id="942150.IV64_GL002115"/>
<keyword evidence="2" id="KW-1185">Reference proteome</keyword>
<dbReference type="OrthoDB" id="2316817at2"/>
<sequence length="170" mass="19292">MKTATQLLQQYTFEPVTLTTKFEQHALAVQHQDREIPFGHFKIRLKNIDNQQDYELELKQRLQVTASSGFQLRSRLHGVRVHHVANAPRTSYQVRTTLTIKTAPKMADSVKHDKVTIDCLIPVEHHVAKTLPDQVPLYAFTDNHTLAINQTAMAKLFLKCIANSPLALAS</sequence>
<organism evidence="1 2">
    <name type="scientific">Lactiplantibacillus xiangfangensis</name>
    <dbReference type="NCBI Taxonomy" id="942150"/>
    <lineage>
        <taxon>Bacteria</taxon>
        <taxon>Bacillati</taxon>
        <taxon>Bacillota</taxon>
        <taxon>Bacilli</taxon>
        <taxon>Lactobacillales</taxon>
        <taxon>Lactobacillaceae</taxon>
        <taxon>Lactiplantibacillus</taxon>
    </lineage>
</organism>
<proteinExistence type="predicted"/>
<gene>
    <name evidence="1" type="ORF">IV64_GL002115</name>
</gene>
<dbReference type="PATRIC" id="fig|942150.3.peg.2209"/>
<dbReference type="Proteomes" id="UP000051783">
    <property type="component" value="Unassembled WGS sequence"/>
</dbReference>
<evidence type="ECO:0000313" key="1">
    <source>
        <dbReference type="EMBL" id="KRO11726.1"/>
    </source>
</evidence>
<dbReference type="EMBL" id="JQCL01000051">
    <property type="protein sequence ID" value="KRO11726.1"/>
    <property type="molecule type" value="Genomic_DNA"/>
</dbReference>
<dbReference type="AlphaFoldDB" id="A0A0R2MDG0"/>
<evidence type="ECO:0000313" key="2">
    <source>
        <dbReference type="Proteomes" id="UP000051783"/>
    </source>
</evidence>
<name>A0A0R2MDG0_9LACO</name>
<reference evidence="1 2" key="1">
    <citation type="journal article" date="2015" name="Genome Announc.">
        <title>Expanding the biotechnology potential of lactobacilli through comparative genomics of 213 strains and associated genera.</title>
        <authorList>
            <person name="Sun Z."/>
            <person name="Harris H.M."/>
            <person name="McCann A."/>
            <person name="Guo C."/>
            <person name="Argimon S."/>
            <person name="Zhang W."/>
            <person name="Yang X."/>
            <person name="Jeffery I.B."/>
            <person name="Cooney J.C."/>
            <person name="Kagawa T.F."/>
            <person name="Liu W."/>
            <person name="Song Y."/>
            <person name="Salvetti E."/>
            <person name="Wrobel A."/>
            <person name="Rasinkangas P."/>
            <person name="Parkhill J."/>
            <person name="Rea M.C."/>
            <person name="O'Sullivan O."/>
            <person name="Ritari J."/>
            <person name="Douillard F.P."/>
            <person name="Paul Ross R."/>
            <person name="Yang R."/>
            <person name="Briner A.E."/>
            <person name="Felis G.E."/>
            <person name="de Vos W.M."/>
            <person name="Barrangou R."/>
            <person name="Klaenhammer T.R."/>
            <person name="Caufield P.W."/>
            <person name="Cui Y."/>
            <person name="Zhang H."/>
            <person name="O'Toole P.W."/>
        </authorList>
    </citation>
    <scope>NUCLEOTIDE SEQUENCE [LARGE SCALE GENOMIC DNA]</scope>
    <source>
        <strain evidence="1 2">LMG 26013</strain>
    </source>
</reference>